<gene>
    <name evidence="1" type="ORF">LCGC14_2394660</name>
</gene>
<name>A0A0F9BX74_9ZZZZ</name>
<dbReference type="AlphaFoldDB" id="A0A0F9BX74"/>
<dbReference type="EMBL" id="LAZR01035818">
    <property type="protein sequence ID" value="KKL26499.1"/>
    <property type="molecule type" value="Genomic_DNA"/>
</dbReference>
<evidence type="ECO:0000313" key="1">
    <source>
        <dbReference type="EMBL" id="KKL26499.1"/>
    </source>
</evidence>
<dbReference type="Gene3D" id="1.25.40.10">
    <property type="entry name" value="Tetratricopeptide repeat domain"/>
    <property type="match status" value="1"/>
</dbReference>
<organism evidence="1">
    <name type="scientific">marine sediment metagenome</name>
    <dbReference type="NCBI Taxonomy" id="412755"/>
    <lineage>
        <taxon>unclassified sequences</taxon>
        <taxon>metagenomes</taxon>
        <taxon>ecological metagenomes</taxon>
    </lineage>
</organism>
<proteinExistence type="predicted"/>
<sequence>MKEFIDKFHSISNRYFSIMDRFTGKNATCIIPRLKKLIQNDPTYFESYNSLVDLLMLSGKDSEASGYINQASRRALKRIADKNGNWPDRLKWSFIENRHIIKPIFNRAVLYWDEGESEKALYLLRKLLLSNPNDNIGARDYILAIRMKMTFDQFEKRFNKGGFYDKDLMEWFDQNYKKFPNEFNWWEK</sequence>
<protein>
    <submittedName>
        <fullName evidence="1">Uncharacterized protein</fullName>
    </submittedName>
</protein>
<reference evidence="1" key="1">
    <citation type="journal article" date="2015" name="Nature">
        <title>Complex archaea that bridge the gap between prokaryotes and eukaryotes.</title>
        <authorList>
            <person name="Spang A."/>
            <person name="Saw J.H."/>
            <person name="Jorgensen S.L."/>
            <person name="Zaremba-Niedzwiedzka K."/>
            <person name="Martijn J."/>
            <person name="Lind A.E."/>
            <person name="van Eijk R."/>
            <person name="Schleper C."/>
            <person name="Guy L."/>
            <person name="Ettema T.J."/>
        </authorList>
    </citation>
    <scope>NUCLEOTIDE SEQUENCE</scope>
</reference>
<accession>A0A0F9BX74</accession>
<feature type="non-terminal residue" evidence="1">
    <location>
        <position position="188"/>
    </location>
</feature>
<dbReference type="InterPro" id="IPR011990">
    <property type="entry name" value="TPR-like_helical_dom_sf"/>
</dbReference>
<dbReference type="SUPFAM" id="SSF48452">
    <property type="entry name" value="TPR-like"/>
    <property type="match status" value="1"/>
</dbReference>
<comment type="caution">
    <text evidence="1">The sequence shown here is derived from an EMBL/GenBank/DDBJ whole genome shotgun (WGS) entry which is preliminary data.</text>
</comment>